<dbReference type="PANTHER" id="PTHR35866">
    <property type="entry name" value="PUTATIVE-RELATED"/>
    <property type="match status" value="1"/>
</dbReference>
<organism evidence="1 2">
    <name type="scientific">Desulfovibrio psychrotolerans</name>
    <dbReference type="NCBI Taxonomy" id="415242"/>
    <lineage>
        <taxon>Bacteria</taxon>
        <taxon>Pseudomonadati</taxon>
        <taxon>Thermodesulfobacteriota</taxon>
        <taxon>Desulfovibrionia</taxon>
        <taxon>Desulfovibrionales</taxon>
        <taxon>Desulfovibrionaceae</taxon>
        <taxon>Desulfovibrio</taxon>
    </lineage>
</organism>
<sequence length="265" mass="30032">MNDPAHNDHAAPDAEATQAFLDSLPEIKPGQSFRFACHPKVACFNACCHDLNMPLAPYDVLRLRQELGIDSEEFIGVYTTVGQYPSGYPVLHLKMSPSPDRACFFLSPAGCTVYPGRSAACRTYPLGRATREDDAGNPLEQYFLVQEPHCLGFSEPAEWTTETWLRDQELTEYNRLNDRYMHLMALQQRTGRVLAQKHATLCTLSLYQLDRFEGFIRSMGLLDRLDLTEERKARILEDETARLEFGFDWLELVLYGGNGTLTVKA</sequence>
<dbReference type="InterPro" id="IPR005358">
    <property type="entry name" value="Puta_zinc/iron-chelating_dom"/>
</dbReference>
<gene>
    <name evidence="1" type="ORF">DSM19430T_28360</name>
</gene>
<name>A0A7J0BY95_9BACT</name>
<dbReference type="EMBL" id="BLVP01000035">
    <property type="protein sequence ID" value="GFM38152.1"/>
    <property type="molecule type" value="Genomic_DNA"/>
</dbReference>
<evidence type="ECO:0000313" key="1">
    <source>
        <dbReference type="EMBL" id="GFM38152.1"/>
    </source>
</evidence>
<accession>A0A7J0BY95</accession>
<proteinExistence type="predicted"/>
<protein>
    <submittedName>
        <fullName evidence="1">Zinc/iron-chelating domain-containing protein</fullName>
    </submittedName>
</protein>
<reference evidence="1 2" key="1">
    <citation type="submission" date="2020-05" db="EMBL/GenBank/DDBJ databases">
        <title>Draft genome sequence of Desulfovibrio psychrotolerans JS1T.</title>
        <authorList>
            <person name="Ueno A."/>
            <person name="Tamazawa S."/>
            <person name="Tamamura S."/>
            <person name="Murakami T."/>
            <person name="Kiyama T."/>
            <person name="Inomata H."/>
            <person name="Amano Y."/>
            <person name="Miyakawa K."/>
            <person name="Tamaki H."/>
            <person name="Naganuma T."/>
            <person name="Kaneko K."/>
        </authorList>
    </citation>
    <scope>NUCLEOTIDE SEQUENCE [LARGE SCALE GENOMIC DNA]</scope>
    <source>
        <strain evidence="1 2">JS1</strain>
    </source>
</reference>
<dbReference type="AlphaFoldDB" id="A0A7J0BY95"/>
<keyword evidence="2" id="KW-1185">Reference proteome</keyword>
<evidence type="ECO:0000313" key="2">
    <source>
        <dbReference type="Proteomes" id="UP000503820"/>
    </source>
</evidence>
<dbReference type="PANTHER" id="PTHR35866:SF1">
    <property type="entry name" value="YKGJ FAMILY CYSTEINE CLUSTER PROTEIN"/>
    <property type="match status" value="1"/>
</dbReference>
<dbReference type="Pfam" id="PF03692">
    <property type="entry name" value="CxxCxxCC"/>
    <property type="match status" value="1"/>
</dbReference>
<dbReference type="RefSeq" id="WP_174410778.1">
    <property type="nucleotide sequence ID" value="NZ_BLVP01000035.1"/>
</dbReference>
<dbReference type="Proteomes" id="UP000503820">
    <property type="component" value="Unassembled WGS sequence"/>
</dbReference>
<comment type="caution">
    <text evidence="1">The sequence shown here is derived from an EMBL/GenBank/DDBJ whole genome shotgun (WGS) entry which is preliminary data.</text>
</comment>